<evidence type="ECO:0000256" key="11">
    <source>
        <dbReference type="SAM" id="MobiDB-lite"/>
    </source>
</evidence>
<evidence type="ECO:0000313" key="16">
    <source>
        <dbReference type="Proteomes" id="UP001500755"/>
    </source>
</evidence>
<dbReference type="InterPro" id="IPR051676">
    <property type="entry name" value="UPF0053_domain"/>
</dbReference>
<keyword evidence="6 10" id="KW-1133">Transmembrane helix</keyword>
<evidence type="ECO:0000259" key="14">
    <source>
        <dbReference type="PROSITE" id="PS51846"/>
    </source>
</evidence>
<dbReference type="Pfam" id="PF00571">
    <property type="entry name" value="CBS"/>
    <property type="match status" value="2"/>
</dbReference>
<evidence type="ECO:0000256" key="7">
    <source>
        <dbReference type="ARBA" id="ARBA00023122"/>
    </source>
</evidence>
<comment type="similarity">
    <text evidence="2">Belongs to the UPF0053 family.</text>
</comment>
<comment type="caution">
    <text evidence="15">The sequence shown here is derived from an EMBL/GenBank/DDBJ whole genome shotgun (WGS) entry which is preliminary data.</text>
</comment>
<keyword evidence="7 9" id="KW-0129">CBS domain</keyword>
<dbReference type="Pfam" id="PF03471">
    <property type="entry name" value="CorC_HlyC"/>
    <property type="match status" value="1"/>
</dbReference>
<evidence type="ECO:0000256" key="6">
    <source>
        <dbReference type="ARBA" id="ARBA00022989"/>
    </source>
</evidence>
<dbReference type="PANTHER" id="PTHR43099:SF6">
    <property type="entry name" value="UPF0053 PROTEIN RV1842C"/>
    <property type="match status" value="1"/>
</dbReference>
<sequence length="460" mass="48761">MEWLLLLLALALILGTGVFVAAEFALLTLDKHTVQEAVARGERSSGTILKGVTHLSTQLSAAQVGITITTLLTGYLMEPSLGALLSPLLAELGLGAGGSTAVALVLALVISTVLSMVIGELVPKNLAISAPMLAAKIAVPLQYGFSVVFRPLIAVLNGTANKALRAMGIEPQEEGSAGRSPEELTALVRHSAEEGTMEQDVADLLTRTLSFSERTAVDVMTPRTRIVAVKRDATAAEIIETSRRTGFSRFPVVGESRDDITGVVHVKQALAVPLAHRTEAFAAGLMTEVTEIPETMALDPLLMALRARGMQMAVVVDEYGGTAGVVTLEDVVEELVGEVVDEHDRLRVSVRRTRDGSWAVPGRMRPDEVAQVVDIDIPEDADYETVAGFVLMRLGRIPQVGDAVDLDGGRLVVERMHGRRIERLRLVPTAGQRPAVVPGRQGASAGSGPASSASTGRRES</sequence>
<feature type="transmembrane region" description="Helical" evidence="12">
    <location>
        <begin position="101"/>
        <end position="122"/>
    </location>
</feature>
<dbReference type="SMART" id="SM01091">
    <property type="entry name" value="CorC_HlyC"/>
    <property type="match status" value="1"/>
</dbReference>
<feature type="compositionally biased region" description="Low complexity" evidence="11">
    <location>
        <begin position="442"/>
        <end position="460"/>
    </location>
</feature>
<evidence type="ECO:0000256" key="12">
    <source>
        <dbReference type="SAM" id="Phobius"/>
    </source>
</evidence>
<dbReference type="Pfam" id="PF01595">
    <property type="entry name" value="CNNM"/>
    <property type="match status" value="1"/>
</dbReference>
<dbReference type="InterPro" id="IPR036318">
    <property type="entry name" value="FAD-bd_PCMH-like_sf"/>
</dbReference>
<evidence type="ECO:0000313" key="15">
    <source>
        <dbReference type="EMBL" id="GAA2002478.1"/>
    </source>
</evidence>
<dbReference type="PROSITE" id="PS51371">
    <property type="entry name" value="CBS"/>
    <property type="match status" value="2"/>
</dbReference>
<dbReference type="InterPro" id="IPR000644">
    <property type="entry name" value="CBS_dom"/>
</dbReference>
<organism evidence="15 16">
    <name type="scientific">Brevibacterium samyangense</name>
    <dbReference type="NCBI Taxonomy" id="366888"/>
    <lineage>
        <taxon>Bacteria</taxon>
        <taxon>Bacillati</taxon>
        <taxon>Actinomycetota</taxon>
        <taxon>Actinomycetes</taxon>
        <taxon>Micrococcales</taxon>
        <taxon>Brevibacteriaceae</taxon>
        <taxon>Brevibacterium</taxon>
    </lineage>
</organism>
<evidence type="ECO:0000256" key="10">
    <source>
        <dbReference type="PROSITE-ProRule" id="PRU01193"/>
    </source>
</evidence>
<keyword evidence="16" id="KW-1185">Reference proteome</keyword>
<dbReference type="CDD" id="cd04590">
    <property type="entry name" value="CBS_pair_CorC_HlyC_assoc"/>
    <property type="match status" value="1"/>
</dbReference>
<evidence type="ECO:0000256" key="9">
    <source>
        <dbReference type="PROSITE-ProRule" id="PRU00703"/>
    </source>
</evidence>
<dbReference type="Gene3D" id="3.10.580.10">
    <property type="entry name" value="CBS-domain"/>
    <property type="match status" value="1"/>
</dbReference>
<keyword evidence="4 10" id="KW-0812">Transmembrane</keyword>
<evidence type="ECO:0000256" key="5">
    <source>
        <dbReference type="ARBA" id="ARBA00022737"/>
    </source>
</evidence>
<keyword evidence="3" id="KW-1003">Cell membrane</keyword>
<dbReference type="InterPro" id="IPR002550">
    <property type="entry name" value="CNNM"/>
</dbReference>
<name>A0ABN2T9F1_9MICO</name>
<feature type="domain" description="CNNM transmembrane" evidence="14">
    <location>
        <begin position="1"/>
        <end position="201"/>
    </location>
</feature>
<dbReference type="InterPro" id="IPR016169">
    <property type="entry name" value="FAD-bd_PCMH_sub2"/>
</dbReference>
<proteinExistence type="inferred from homology"/>
<reference evidence="15 16" key="1">
    <citation type="journal article" date="2019" name="Int. J. Syst. Evol. Microbiol.">
        <title>The Global Catalogue of Microorganisms (GCM) 10K type strain sequencing project: providing services to taxonomists for standard genome sequencing and annotation.</title>
        <authorList>
            <consortium name="The Broad Institute Genomics Platform"/>
            <consortium name="The Broad Institute Genome Sequencing Center for Infectious Disease"/>
            <person name="Wu L."/>
            <person name="Ma J."/>
        </authorList>
    </citation>
    <scope>NUCLEOTIDE SEQUENCE [LARGE SCALE GENOMIC DNA]</scope>
    <source>
        <strain evidence="15 16">JCM 14546</strain>
    </source>
</reference>
<evidence type="ECO:0000256" key="3">
    <source>
        <dbReference type="ARBA" id="ARBA00022475"/>
    </source>
</evidence>
<dbReference type="SUPFAM" id="SSF56176">
    <property type="entry name" value="FAD-binding/transporter-associated domain-like"/>
    <property type="match status" value="1"/>
</dbReference>
<evidence type="ECO:0000256" key="8">
    <source>
        <dbReference type="ARBA" id="ARBA00023136"/>
    </source>
</evidence>
<gene>
    <name evidence="15" type="ORF">GCM10009755_09040</name>
</gene>
<feature type="region of interest" description="Disordered" evidence="11">
    <location>
        <begin position="432"/>
        <end position="460"/>
    </location>
</feature>
<dbReference type="InterPro" id="IPR005170">
    <property type="entry name" value="Transptr-assoc_dom"/>
</dbReference>
<dbReference type="PANTHER" id="PTHR43099">
    <property type="entry name" value="UPF0053 PROTEIN YRKA"/>
    <property type="match status" value="1"/>
</dbReference>
<keyword evidence="8 10" id="KW-0472">Membrane</keyword>
<dbReference type="RefSeq" id="WP_344307372.1">
    <property type="nucleotide sequence ID" value="NZ_BAAANO010000008.1"/>
</dbReference>
<dbReference type="SUPFAM" id="SSF54631">
    <property type="entry name" value="CBS-domain pair"/>
    <property type="match status" value="1"/>
</dbReference>
<accession>A0ABN2T9F1</accession>
<dbReference type="Gene3D" id="3.30.465.10">
    <property type="match status" value="1"/>
</dbReference>
<dbReference type="InterPro" id="IPR046342">
    <property type="entry name" value="CBS_dom_sf"/>
</dbReference>
<evidence type="ECO:0000256" key="4">
    <source>
        <dbReference type="ARBA" id="ARBA00022692"/>
    </source>
</evidence>
<evidence type="ECO:0000256" key="2">
    <source>
        <dbReference type="ARBA" id="ARBA00006337"/>
    </source>
</evidence>
<keyword evidence="5" id="KW-0677">Repeat</keyword>
<evidence type="ECO:0000259" key="13">
    <source>
        <dbReference type="PROSITE" id="PS51371"/>
    </source>
</evidence>
<dbReference type="InterPro" id="IPR044751">
    <property type="entry name" value="Ion_transp-like_CBS"/>
</dbReference>
<feature type="domain" description="CBS" evidence="13">
    <location>
        <begin position="285"/>
        <end position="342"/>
    </location>
</feature>
<dbReference type="PROSITE" id="PS51846">
    <property type="entry name" value="CNNM"/>
    <property type="match status" value="1"/>
</dbReference>
<dbReference type="Proteomes" id="UP001500755">
    <property type="component" value="Unassembled WGS sequence"/>
</dbReference>
<dbReference type="EMBL" id="BAAANO010000008">
    <property type="protein sequence ID" value="GAA2002478.1"/>
    <property type="molecule type" value="Genomic_DNA"/>
</dbReference>
<evidence type="ECO:0000256" key="1">
    <source>
        <dbReference type="ARBA" id="ARBA00004651"/>
    </source>
</evidence>
<protein>
    <submittedName>
        <fullName evidence="15">Hemolysin family protein</fullName>
    </submittedName>
</protein>
<feature type="domain" description="CBS" evidence="13">
    <location>
        <begin position="220"/>
        <end position="279"/>
    </location>
</feature>
<comment type="subcellular location">
    <subcellularLocation>
        <location evidence="1">Cell membrane</location>
        <topology evidence="1">Multi-pass membrane protein</topology>
    </subcellularLocation>
</comment>